<feature type="region of interest" description="Disordered" evidence="1">
    <location>
        <begin position="118"/>
        <end position="145"/>
    </location>
</feature>
<dbReference type="AlphaFoldDB" id="A0A9N9PWZ2"/>
<protein>
    <recommendedName>
        <fullName evidence="2">Atos-like conserved domain-containing protein</fullName>
    </recommendedName>
</protein>
<feature type="compositionally biased region" description="Low complexity" evidence="1">
    <location>
        <begin position="285"/>
        <end position="299"/>
    </location>
</feature>
<accession>A0A9N9PWZ2</accession>
<dbReference type="OrthoDB" id="8625101at2759"/>
<feature type="region of interest" description="Disordered" evidence="1">
    <location>
        <begin position="1"/>
        <end position="39"/>
    </location>
</feature>
<dbReference type="PANTHER" id="PTHR13199">
    <property type="entry name" value="GH03947P"/>
    <property type="match status" value="1"/>
</dbReference>
<dbReference type="InterPro" id="IPR033473">
    <property type="entry name" value="Atos-like_C"/>
</dbReference>
<gene>
    <name evidence="3" type="ORF">HYFRA_00011756</name>
</gene>
<evidence type="ECO:0000313" key="4">
    <source>
        <dbReference type="Proteomes" id="UP000696280"/>
    </source>
</evidence>
<sequence length="815" mass="89778">MPIFQDEDLGADPSLPPTQPTKHTRLTTPIESVPMGRKLSEESIRTELCEGPVFDMPEEQIKDSDSSNTRTSDTVHTFAFHATSDRKELIERLKRGESNNWLSNQNLDAIIHDSPSTPTKTVSNVSNVNPCPLQPSPKLSESKSNVETDVERVQAGLQIERPRSALHSGDFTEGTKEVGSKQANSGLFASERQPWLATTPPRNFSPFQLDTTFPPVDQLYTEVGWRSRAPSLSSSYSSSFVLKPPTSPLVQSESNDDMELASFMNPIDITHDSQRSSRIHMLQASHSMHSTSSIPTSSSLNKPLPHLRRDNAFPYQAHQPRRSLTSNTTPYPASSPQTPDFSRSRRPSYTLDSSPLHASMVGSYEESILRGRMSTTPSKPLEFVAQIGVLGLGKCKSSLRCPAHVTLPFPAVFYSYETTSHGRARRSEDGPSPYVGQIDLENGLPCPDEARNNKRKRPNVNKDRGRSDDLDMTDGPKTNHLTGQEIRRAEKQKRRSSSPKAPPGGCYRIPEKGQLQIIIKNPNKTAVKLFLVPYDLNGMEPGTKTFIRQRSYTTGPAVDSASSSTSQNPVPSPREERPTLRYLVHLHICSPSRGRFYLYKSIRVVFADRVPDSKEKLRNEISIPDPRFSVYKPSRDSGFGTGFTGAAGASLAAEKAYRRRSSGFALGSSHRTYHAMEGITQTLEKDFSSGSIFPHGQETSNAIPIQPIPFNSFRKQSQAEDECAQQYPSNIQSLTSSKSSRPTTSQGPGLSMSWNSDSTSIGGYGKLNKGDAGYGGNLFSGSPDGGKAVAEGLLAKRLRHLEVDGKNLHEDQDNI</sequence>
<dbReference type="Proteomes" id="UP000696280">
    <property type="component" value="Unassembled WGS sequence"/>
</dbReference>
<dbReference type="InterPro" id="IPR051506">
    <property type="entry name" value="ATOS_Transcription_Regulators"/>
</dbReference>
<evidence type="ECO:0000259" key="2">
    <source>
        <dbReference type="SMART" id="SM01177"/>
    </source>
</evidence>
<evidence type="ECO:0000313" key="3">
    <source>
        <dbReference type="EMBL" id="CAG8958805.1"/>
    </source>
</evidence>
<dbReference type="Pfam" id="PF13915">
    <property type="entry name" value="DUF4210"/>
    <property type="match status" value="1"/>
</dbReference>
<dbReference type="EMBL" id="CAJVRL010000085">
    <property type="protein sequence ID" value="CAG8958805.1"/>
    <property type="molecule type" value="Genomic_DNA"/>
</dbReference>
<feature type="compositionally biased region" description="Basic and acidic residues" evidence="1">
    <location>
        <begin position="460"/>
        <end position="469"/>
    </location>
</feature>
<feature type="compositionally biased region" description="Polar residues" evidence="1">
    <location>
        <begin position="118"/>
        <end position="129"/>
    </location>
</feature>
<feature type="region of interest" description="Disordered" evidence="1">
    <location>
        <begin position="283"/>
        <end position="356"/>
    </location>
</feature>
<feature type="domain" description="Atos-like conserved" evidence="2">
    <location>
        <begin position="360"/>
        <end position="435"/>
    </location>
</feature>
<dbReference type="PANTHER" id="PTHR13199:SF11">
    <property type="entry name" value="PROTEIN ATOSSA"/>
    <property type="match status" value="1"/>
</dbReference>
<feature type="region of interest" description="Disordered" evidence="1">
    <location>
        <begin position="552"/>
        <end position="576"/>
    </location>
</feature>
<name>A0A9N9PWZ2_9HELO</name>
<dbReference type="InterPro" id="IPR025261">
    <property type="entry name" value="Atos-like_cons_dom"/>
</dbReference>
<keyword evidence="4" id="KW-1185">Reference proteome</keyword>
<feature type="compositionally biased region" description="Acidic residues" evidence="1">
    <location>
        <begin position="1"/>
        <end position="10"/>
    </location>
</feature>
<organism evidence="3 4">
    <name type="scientific">Hymenoscyphus fraxineus</name>
    <dbReference type="NCBI Taxonomy" id="746836"/>
    <lineage>
        <taxon>Eukaryota</taxon>
        <taxon>Fungi</taxon>
        <taxon>Dikarya</taxon>
        <taxon>Ascomycota</taxon>
        <taxon>Pezizomycotina</taxon>
        <taxon>Leotiomycetes</taxon>
        <taxon>Helotiales</taxon>
        <taxon>Helotiaceae</taxon>
        <taxon>Hymenoscyphus</taxon>
    </lineage>
</organism>
<feature type="compositionally biased region" description="Polar residues" evidence="1">
    <location>
        <begin position="322"/>
        <end position="341"/>
    </location>
</feature>
<feature type="region of interest" description="Disordered" evidence="1">
    <location>
        <begin position="421"/>
        <end position="509"/>
    </location>
</feature>
<comment type="caution">
    <text evidence="3">The sequence shown here is derived from an EMBL/GenBank/DDBJ whole genome shotgun (WGS) entry which is preliminary data.</text>
</comment>
<feature type="compositionally biased region" description="Polar residues" evidence="1">
    <location>
        <begin position="552"/>
        <end position="569"/>
    </location>
</feature>
<feature type="region of interest" description="Disordered" evidence="1">
    <location>
        <begin position="731"/>
        <end position="756"/>
    </location>
</feature>
<reference evidence="3" key="1">
    <citation type="submission" date="2021-07" db="EMBL/GenBank/DDBJ databases">
        <authorList>
            <person name="Durling M."/>
        </authorList>
    </citation>
    <scope>NUCLEOTIDE SEQUENCE</scope>
</reference>
<evidence type="ECO:0000256" key="1">
    <source>
        <dbReference type="SAM" id="MobiDB-lite"/>
    </source>
</evidence>
<dbReference type="Pfam" id="PF13889">
    <property type="entry name" value="Chromosome_seg"/>
    <property type="match status" value="1"/>
</dbReference>
<proteinExistence type="predicted"/>
<dbReference type="SMART" id="SM01177">
    <property type="entry name" value="DUF4210"/>
    <property type="match status" value="1"/>
</dbReference>